<dbReference type="EMBL" id="JPOX01000011">
    <property type="protein sequence ID" value="KFX48812.1"/>
    <property type="molecule type" value="Genomic_DNA"/>
</dbReference>
<sequence length="57" mass="6333">MSTRNNQALDAVGTQPFHPNRLAEDVPREKWLTEARSINSAAKPPKPIQPLNSTPKL</sequence>
<dbReference type="HOGENOM" id="CLU_2998068_0_0_1"/>
<dbReference type="eggNOG" id="ENOG502S685">
    <property type="taxonomic scope" value="Eukaryota"/>
</dbReference>
<dbReference type="AlphaFoldDB" id="A0A093V8D5"/>
<accession>A0A093V8D5</accession>
<evidence type="ECO:0000313" key="2">
    <source>
        <dbReference type="EMBL" id="KFX48812.1"/>
    </source>
</evidence>
<reference key="1">
    <citation type="journal article" date="2014" name="PLoS Genet.">
        <title>Signature Gene Expression Reveals Novel Clues to the Molecular Mechanisms of Dimorphic Transition in Penicillium marneffei.</title>
        <authorList>
            <person name="Yang E."/>
            <person name="Wang G."/>
            <person name="Cai J."/>
            <person name="Woo P.C."/>
            <person name="Lau S.K."/>
            <person name="Yuen K.-Y."/>
            <person name="Chow W.-N."/>
            <person name="Lin X."/>
        </authorList>
    </citation>
    <scope>NUCLEOTIDE SEQUENCE [LARGE SCALE GENOMIC DNA]</scope>
    <source>
        <strain>PM1</strain>
    </source>
</reference>
<protein>
    <submittedName>
        <fullName evidence="2">Uncharacterized protein</fullName>
    </submittedName>
</protein>
<evidence type="ECO:0000256" key="1">
    <source>
        <dbReference type="SAM" id="MobiDB-lite"/>
    </source>
</evidence>
<comment type="caution">
    <text evidence="2">The sequence shown here is derived from an EMBL/GenBank/DDBJ whole genome shotgun (WGS) entry which is preliminary data.</text>
</comment>
<organism evidence="2">
    <name type="scientific">Talaromyces marneffei PM1</name>
    <dbReference type="NCBI Taxonomy" id="1077442"/>
    <lineage>
        <taxon>Eukaryota</taxon>
        <taxon>Fungi</taxon>
        <taxon>Dikarya</taxon>
        <taxon>Ascomycota</taxon>
        <taxon>Pezizomycotina</taxon>
        <taxon>Eurotiomycetes</taxon>
        <taxon>Eurotiomycetidae</taxon>
        <taxon>Eurotiales</taxon>
        <taxon>Trichocomaceae</taxon>
        <taxon>Talaromyces</taxon>
        <taxon>Talaromyces sect. Talaromyces</taxon>
    </lineage>
</organism>
<gene>
    <name evidence="2" type="ORF">GQ26_0111890</name>
</gene>
<reference evidence="2" key="2">
    <citation type="journal article" date="2014" name="PLoS Genet.">
        <title>Signature gene expression reveals novel clues to the molecular mechanisms of dimorphic transition in Penicillium marneffei.</title>
        <authorList>
            <person name="Yang E."/>
            <person name="Wang G."/>
            <person name="Cai J."/>
            <person name="Woo P.C."/>
            <person name="Lau S.K."/>
            <person name="Yuen K.-Y."/>
            <person name="Chow W.-N."/>
            <person name="Lin X."/>
        </authorList>
    </citation>
    <scope>NUCLEOTIDE SEQUENCE</scope>
    <source>
        <strain evidence="2">PM1</strain>
    </source>
</reference>
<proteinExistence type="predicted"/>
<feature type="compositionally biased region" description="Basic and acidic residues" evidence="1">
    <location>
        <begin position="21"/>
        <end position="33"/>
    </location>
</feature>
<feature type="region of interest" description="Disordered" evidence="1">
    <location>
        <begin position="1"/>
        <end position="57"/>
    </location>
</feature>
<name>A0A093V8D5_TALMA</name>